<evidence type="ECO:0000256" key="1">
    <source>
        <dbReference type="ARBA" id="ARBA00004651"/>
    </source>
</evidence>
<evidence type="ECO:0000313" key="10">
    <source>
        <dbReference type="Proteomes" id="UP001325248"/>
    </source>
</evidence>
<evidence type="ECO:0000256" key="5">
    <source>
        <dbReference type="ARBA" id="ARBA00022989"/>
    </source>
</evidence>
<dbReference type="Proteomes" id="UP001325248">
    <property type="component" value="Chromosome"/>
</dbReference>
<evidence type="ECO:0000256" key="7">
    <source>
        <dbReference type="RuleBase" id="RU363032"/>
    </source>
</evidence>
<dbReference type="EMBL" id="CP136422">
    <property type="protein sequence ID" value="WPX73914.1"/>
    <property type="molecule type" value="Genomic_DNA"/>
</dbReference>
<feature type="transmembrane region" description="Helical" evidence="7">
    <location>
        <begin position="266"/>
        <end position="287"/>
    </location>
</feature>
<sequence>MKKGTLAKREAHLGIGMVTPAMLIIFGLMLYPLFYTIYLTMVQYNLLSNVSQGFLGLKQYARVLTDDKFWHAMSVTLYFTVVSLGLQLILGFMAALFLNIPFRGQKLLRALILAPWAVPTVVNAQLWNWILNASYGALNKLLLQLGIIRQPIVWLGEPKLALNVIILADTWKMLPLFIIMLLAGLSTIPGTYYEAAKMEGAGFWHTFRKITFPLLKPMLLVILVLRTTQTIRVFDVIYMLTQGGPNNSTMTISYYTYFQTFSLFDFGYGATIAMIVAILTVFIALTYKKILKADDVY</sequence>
<accession>A0ABZ0U9M1</accession>
<evidence type="ECO:0000256" key="4">
    <source>
        <dbReference type="ARBA" id="ARBA00022692"/>
    </source>
</evidence>
<dbReference type="PANTHER" id="PTHR43005">
    <property type="entry name" value="BLR7065 PROTEIN"/>
    <property type="match status" value="1"/>
</dbReference>
<keyword evidence="6 7" id="KW-0472">Membrane</keyword>
<feature type="transmembrane region" description="Helical" evidence="7">
    <location>
        <begin position="77"/>
        <end position="98"/>
    </location>
</feature>
<feature type="transmembrane region" description="Helical" evidence="7">
    <location>
        <begin position="12"/>
        <end position="38"/>
    </location>
</feature>
<dbReference type="CDD" id="cd06261">
    <property type="entry name" value="TM_PBP2"/>
    <property type="match status" value="1"/>
</dbReference>
<gene>
    <name evidence="9" type="primary">melD_12</name>
    <name evidence="9" type="ORF">BLCOC_22700</name>
</gene>
<feature type="domain" description="ABC transmembrane type-1" evidence="8">
    <location>
        <begin position="73"/>
        <end position="287"/>
    </location>
</feature>
<evidence type="ECO:0000259" key="8">
    <source>
        <dbReference type="PROSITE" id="PS50928"/>
    </source>
</evidence>
<dbReference type="PROSITE" id="PS50928">
    <property type="entry name" value="ABC_TM1"/>
    <property type="match status" value="1"/>
</dbReference>
<comment type="similarity">
    <text evidence="7">Belongs to the binding-protein-dependent transport system permease family.</text>
</comment>
<dbReference type="PANTHER" id="PTHR43005:SF1">
    <property type="entry name" value="SPERMIDINE_PUTRESCINE TRANSPORT SYSTEM PERMEASE PROTEIN"/>
    <property type="match status" value="1"/>
</dbReference>
<keyword evidence="5 7" id="KW-1133">Transmembrane helix</keyword>
<dbReference type="InterPro" id="IPR000515">
    <property type="entry name" value="MetI-like"/>
</dbReference>
<evidence type="ECO:0000313" key="9">
    <source>
        <dbReference type="EMBL" id="WPX73914.1"/>
    </source>
</evidence>
<dbReference type="Pfam" id="PF00528">
    <property type="entry name" value="BPD_transp_1"/>
    <property type="match status" value="1"/>
</dbReference>
<protein>
    <submittedName>
        <fullName evidence="9">Melibiose/raffinose/stachyose import permease protein MelD</fullName>
    </submittedName>
</protein>
<keyword evidence="3" id="KW-1003">Cell membrane</keyword>
<evidence type="ECO:0000256" key="3">
    <source>
        <dbReference type="ARBA" id="ARBA00022475"/>
    </source>
</evidence>
<reference evidence="9" key="1">
    <citation type="submission" date="2023-10" db="EMBL/GenBank/DDBJ databases">
        <title>Genome sequence of Blautia coccoides DSM 935.</title>
        <authorList>
            <person name="Boeer T."/>
            <person name="Bengelsdorf F.R."/>
            <person name="Daniel R."/>
            <person name="Poehlein A."/>
        </authorList>
    </citation>
    <scope>NUCLEOTIDE SEQUENCE [LARGE SCALE GENOMIC DNA]</scope>
    <source>
        <strain evidence="9">DSM 935</strain>
    </source>
</reference>
<proteinExistence type="inferred from homology"/>
<feature type="transmembrane region" description="Helical" evidence="7">
    <location>
        <begin position="110"/>
        <end position="130"/>
    </location>
</feature>
<keyword evidence="4 7" id="KW-0812">Transmembrane</keyword>
<keyword evidence="10" id="KW-1185">Reference proteome</keyword>
<dbReference type="Gene3D" id="1.10.3720.10">
    <property type="entry name" value="MetI-like"/>
    <property type="match status" value="1"/>
</dbReference>
<comment type="subcellular location">
    <subcellularLocation>
        <location evidence="1 7">Cell membrane</location>
        <topology evidence="1 7">Multi-pass membrane protein</topology>
    </subcellularLocation>
</comment>
<keyword evidence="2 7" id="KW-0813">Transport</keyword>
<evidence type="ECO:0000256" key="2">
    <source>
        <dbReference type="ARBA" id="ARBA00022448"/>
    </source>
</evidence>
<dbReference type="InterPro" id="IPR035906">
    <property type="entry name" value="MetI-like_sf"/>
</dbReference>
<feature type="transmembrane region" description="Helical" evidence="7">
    <location>
        <begin position="173"/>
        <end position="193"/>
    </location>
</feature>
<name>A0ABZ0U9M1_9FIRM</name>
<evidence type="ECO:0000256" key="6">
    <source>
        <dbReference type="ARBA" id="ARBA00023136"/>
    </source>
</evidence>
<dbReference type="SUPFAM" id="SSF161098">
    <property type="entry name" value="MetI-like"/>
    <property type="match status" value="1"/>
</dbReference>
<organism evidence="9 10">
    <name type="scientific">Blautia producta</name>
    <dbReference type="NCBI Taxonomy" id="33035"/>
    <lineage>
        <taxon>Bacteria</taxon>
        <taxon>Bacillati</taxon>
        <taxon>Bacillota</taxon>
        <taxon>Clostridia</taxon>
        <taxon>Lachnospirales</taxon>
        <taxon>Lachnospiraceae</taxon>
        <taxon>Blautia</taxon>
    </lineage>
</organism>